<dbReference type="Proteomes" id="UP000001880">
    <property type="component" value="Chromosome"/>
</dbReference>
<evidence type="ECO:0000313" key="3">
    <source>
        <dbReference type="Proteomes" id="UP000001880"/>
    </source>
</evidence>
<sequence length="150" mass="17032">MSRAAIARAQVEAINQAFYRAFEQCDIEQMDQIWSHGAHVRCVHPGWEMLEGWSAVRSSWVMIFEETSSVQLAIDQVSVRACERMAWVTCMERVTTPSAMGALENEALATNVFERADEDGSWVLVQHHASPILREFDVIDDPIPRPDELN</sequence>
<dbReference type="PANTHER" id="PTHR34957:SF1">
    <property type="entry name" value="NUCLEAR TRANSPORT FACTOR 2 (NTF2) FAMILY PROTEIN"/>
    <property type="match status" value="1"/>
</dbReference>
<name>D0LTP7_HALO1</name>
<dbReference type="EMBL" id="CP001804">
    <property type="protein sequence ID" value="ACY15741.1"/>
    <property type="molecule type" value="Genomic_DNA"/>
</dbReference>
<dbReference type="Gene3D" id="3.10.450.50">
    <property type="match status" value="1"/>
</dbReference>
<feature type="domain" description="SnoaL-like" evidence="1">
    <location>
        <begin position="11"/>
        <end position="132"/>
    </location>
</feature>
<dbReference type="SUPFAM" id="SSF54427">
    <property type="entry name" value="NTF2-like"/>
    <property type="match status" value="1"/>
</dbReference>
<dbReference type="GO" id="GO:0003743">
    <property type="term" value="F:translation initiation factor activity"/>
    <property type="evidence" value="ECO:0007669"/>
    <property type="project" value="UniProtKB-KW"/>
</dbReference>
<dbReference type="KEGG" id="hoh:Hoch_3239"/>
<dbReference type="RefSeq" id="WP_012828341.1">
    <property type="nucleotide sequence ID" value="NC_013440.1"/>
</dbReference>
<dbReference type="OrthoDB" id="9786718at2"/>
<evidence type="ECO:0000259" key="1">
    <source>
        <dbReference type="Pfam" id="PF13474"/>
    </source>
</evidence>
<dbReference type="HOGENOM" id="CLU_084893_3_1_7"/>
<dbReference type="AlphaFoldDB" id="D0LTP7"/>
<gene>
    <name evidence="2" type="ordered locus">Hoch_3239</name>
</gene>
<dbReference type="PANTHER" id="PTHR34957">
    <property type="entry name" value="NUCLEAR TRANSPORT FACTOR 2 (NTF2) FAMILY PROTEIN"/>
    <property type="match status" value="1"/>
</dbReference>
<dbReference type="InterPro" id="IPR032710">
    <property type="entry name" value="NTF2-like_dom_sf"/>
</dbReference>
<keyword evidence="3" id="KW-1185">Reference proteome</keyword>
<dbReference type="Pfam" id="PF13474">
    <property type="entry name" value="SnoaL_3"/>
    <property type="match status" value="1"/>
</dbReference>
<dbReference type="eggNOG" id="COG4319">
    <property type="taxonomic scope" value="Bacteria"/>
</dbReference>
<accession>D0LTP7</accession>
<keyword evidence="2" id="KW-0396">Initiation factor</keyword>
<organism evidence="2 3">
    <name type="scientific">Haliangium ochraceum (strain DSM 14365 / JCM 11303 / SMP-2)</name>
    <dbReference type="NCBI Taxonomy" id="502025"/>
    <lineage>
        <taxon>Bacteria</taxon>
        <taxon>Pseudomonadati</taxon>
        <taxon>Myxococcota</taxon>
        <taxon>Polyangia</taxon>
        <taxon>Haliangiales</taxon>
        <taxon>Kofleriaceae</taxon>
        <taxon>Haliangium</taxon>
    </lineage>
</organism>
<keyword evidence="2" id="KW-0648">Protein biosynthesis</keyword>
<dbReference type="STRING" id="502025.Hoch_3239"/>
<evidence type="ECO:0000313" key="2">
    <source>
        <dbReference type="EMBL" id="ACY15741.1"/>
    </source>
</evidence>
<proteinExistence type="predicted"/>
<dbReference type="InterPro" id="IPR037401">
    <property type="entry name" value="SnoaL-like"/>
</dbReference>
<protein>
    <submittedName>
        <fullName evidence="2">eIF2Aa initiation factor</fullName>
    </submittedName>
</protein>
<reference evidence="2 3" key="1">
    <citation type="journal article" date="2010" name="Stand. Genomic Sci.">
        <title>Complete genome sequence of Haliangium ochraceum type strain (SMP-2).</title>
        <authorList>
            <consortium name="US DOE Joint Genome Institute (JGI-PGF)"/>
            <person name="Ivanova N."/>
            <person name="Daum C."/>
            <person name="Lang E."/>
            <person name="Abt B."/>
            <person name="Kopitz M."/>
            <person name="Saunders E."/>
            <person name="Lapidus A."/>
            <person name="Lucas S."/>
            <person name="Glavina Del Rio T."/>
            <person name="Nolan M."/>
            <person name="Tice H."/>
            <person name="Copeland A."/>
            <person name="Cheng J.F."/>
            <person name="Chen F."/>
            <person name="Bruce D."/>
            <person name="Goodwin L."/>
            <person name="Pitluck S."/>
            <person name="Mavromatis K."/>
            <person name="Pati A."/>
            <person name="Mikhailova N."/>
            <person name="Chen A."/>
            <person name="Palaniappan K."/>
            <person name="Land M."/>
            <person name="Hauser L."/>
            <person name="Chang Y.J."/>
            <person name="Jeffries C.D."/>
            <person name="Detter J.C."/>
            <person name="Brettin T."/>
            <person name="Rohde M."/>
            <person name="Goker M."/>
            <person name="Bristow J."/>
            <person name="Markowitz V."/>
            <person name="Eisen J.A."/>
            <person name="Hugenholtz P."/>
            <person name="Kyrpides N.C."/>
            <person name="Klenk H.P."/>
        </authorList>
    </citation>
    <scope>NUCLEOTIDE SEQUENCE [LARGE SCALE GENOMIC DNA]</scope>
    <source>
        <strain evidence="3">DSM 14365 / CIP 107738 / JCM 11303 / AJ 13395 / SMP-2</strain>
    </source>
</reference>